<evidence type="ECO:0000313" key="9">
    <source>
        <dbReference type="Proteomes" id="UP000199280"/>
    </source>
</evidence>
<dbReference type="EMBL" id="FNYT01000054">
    <property type="protein sequence ID" value="SEJ98045.1"/>
    <property type="molecule type" value="Genomic_DNA"/>
</dbReference>
<reference evidence="7 9" key="1">
    <citation type="submission" date="2016-10" db="EMBL/GenBank/DDBJ databases">
        <authorList>
            <person name="Varghese N."/>
            <person name="Submissions S."/>
        </authorList>
    </citation>
    <scope>NUCLEOTIDE SEQUENCE [LARGE SCALE GENOMIC DNA]</scope>
    <source>
        <strain evidence="7 9">DSM 22150</strain>
    </source>
</reference>
<gene>
    <name evidence="7" type="ORF">SAMN05216375_13536</name>
    <name evidence="8" type="ORF">SAMN05216375_1541</name>
</gene>
<feature type="domain" description="Transposase IS4-like" evidence="5">
    <location>
        <begin position="119"/>
        <end position="329"/>
    </location>
</feature>
<dbReference type="RefSeq" id="WP_093088865.1">
    <property type="nucleotide sequence ID" value="NZ_FNYT01000035.1"/>
</dbReference>
<keyword evidence="2" id="KW-0815">Transposition</keyword>
<dbReference type="PANTHER" id="PTHR33258:SF1">
    <property type="entry name" value="TRANSPOSASE INSL FOR INSERTION SEQUENCE ELEMENT IS186A-RELATED"/>
    <property type="match status" value="1"/>
</dbReference>
<evidence type="ECO:0000256" key="3">
    <source>
        <dbReference type="ARBA" id="ARBA00023125"/>
    </source>
</evidence>
<evidence type="ECO:0000256" key="2">
    <source>
        <dbReference type="ARBA" id="ARBA00022578"/>
    </source>
</evidence>
<accession>A0A1H7CLR7</accession>
<evidence type="ECO:0000256" key="4">
    <source>
        <dbReference type="ARBA" id="ARBA00023172"/>
    </source>
</evidence>
<dbReference type="Pfam" id="PF01609">
    <property type="entry name" value="DDE_Tnp_1"/>
    <property type="match status" value="1"/>
</dbReference>
<sequence length="374" mass="43447">MDKHKQKTSFCKWIAPVSFENLPLRLQEQIGQTNTYVKKLYFDRFLKLMLHAISSQKASLRDIEASLLNPDLQAELGFDSLSSSQISRKIRRINPIILEEMFYFLVSLANQGKRNGKLPKAFIVDSTTVSLNKTRYPWAEFRTTKSGIKLHLRLAYIGKGDAYPDRAIITNASVHDVNRLEIVVDEKLATYIFDRGYMDFELFDKFSYDGFFFVSRIKKNSLVHVMSEYEVPPGGSILQDQMVVLGGKNGYLTDPYRLVEVMDTQENKLRIITNRFDLSAEAISQMYRSRWEIELFFKQLKQQTTIKKFFSRDEDGLKNQVYLALIAQLLTYLVKLETQSVLSSLTIQRYLFASLWEASELWETRIRGKPTESK</sequence>
<evidence type="ECO:0000259" key="6">
    <source>
        <dbReference type="Pfam" id="PF14294"/>
    </source>
</evidence>
<name>A0A1H7CLR7_9LACT</name>
<evidence type="ECO:0000313" key="7">
    <source>
        <dbReference type="EMBL" id="SEJ89517.1"/>
    </source>
</evidence>
<dbReference type="EMBL" id="FNYT01000035">
    <property type="protein sequence ID" value="SEJ89517.1"/>
    <property type="molecule type" value="Genomic_DNA"/>
</dbReference>
<dbReference type="InterPro" id="IPR012337">
    <property type="entry name" value="RNaseH-like_sf"/>
</dbReference>
<dbReference type="InterPro" id="IPR047952">
    <property type="entry name" value="Transpos_IS4"/>
</dbReference>
<comment type="caution">
    <text evidence="7">The sequence shown here is derived from an EMBL/GenBank/DDBJ whole genome shotgun (WGS) entry which is preliminary data.</text>
</comment>
<dbReference type="InterPro" id="IPR002559">
    <property type="entry name" value="Transposase_11"/>
</dbReference>
<dbReference type="InterPro" id="IPR025399">
    <property type="entry name" value="DUF4372"/>
</dbReference>
<dbReference type="Proteomes" id="UP000199280">
    <property type="component" value="Unassembled WGS sequence"/>
</dbReference>
<dbReference type="NCBIfam" id="NF033592">
    <property type="entry name" value="transpos_IS4_1"/>
    <property type="match status" value="1"/>
</dbReference>
<protein>
    <submittedName>
        <fullName evidence="7">IS4 transposase</fullName>
    </submittedName>
</protein>
<keyword evidence="9" id="KW-1185">Reference proteome</keyword>
<comment type="similarity">
    <text evidence="1">Belongs to the transposase 11 family.</text>
</comment>
<keyword evidence="4" id="KW-0233">DNA recombination</keyword>
<evidence type="ECO:0000259" key="5">
    <source>
        <dbReference type="Pfam" id="PF01609"/>
    </source>
</evidence>
<dbReference type="SUPFAM" id="SSF53098">
    <property type="entry name" value="Ribonuclease H-like"/>
    <property type="match status" value="1"/>
</dbReference>
<keyword evidence="3" id="KW-0238">DNA-binding</keyword>
<evidence type="ECO:0000256" key="1">
    <source>
        <dbReference type="ARBA" id="ARBA00010075"/>
    </source>
</evidence>
<organism evidence="7 9">
    <name type="scientific">Trichococcus ilyis</name>
    <dbReference type="NCBI Taxonomy" id="640938"/>
    <lineage>
        <taxon>Bacteria</taxon>
        <taxon>Bacillati</taxon>
        <taxon>Bacillota</taxon>
        <taxon>Bacilli</taxon>
        <taxon>Lactobacillales</taxon>
        <taxon>Carnobacteriaceae</taxon>
        <taxon>Trichococcus</taxon>
    </lineage>
</organism>
<evidence type="ECO:0000313" key="8">
    <source>
        <dbReference type="EMBL" id="SEJ98045.1"/>
    </source>
</evidence>
<feature type="domain" description="DUF4372" evidence="6">
    <location>
        <begin position="6"/>
        <end position="78"/>
    </location>
</feature>
<dbReference type="Pfam" id="PF14294">
    <property type="entry name" value="DUF4372"/>
    <property type="match status" value="1"/>
</dbReference>
<dbReference type="PANTHER" id="PTHR33258">
    <property type="entry name" value="TRANSPOSASE INSL FOR INSERTION SEQUENCE ELEMENT IS186A-RELATED"/>
    <property type="match status" value="1"/>
</dbReference>
<proteinExistence type="inferred from homology"/>